<organism evidence="2">
    <name type="scientific">Chryseobacterium indologenes</name>
    <name type="common">Flavobacterium indologenes</name>
    <dbReference type="NCBI Taxonomy" id="253"/>
    <lineage>
        <taxon>Bacteria</taxon>
        <taxon>Pseudomonadati</taxon>
        <taxon>Bacteroidota</taxon>
        <taxon>Flavobacteriia</taxon>
        <taxon>Flavobacteriales</taxon>
        <taxon>Weeksellaceae</taxon>
        <taxon>Chryseobacterium group</taxon>
        <taxon>Chryseobacterium</taxon>
    </lineage>
</organism>
<dbReference type="InterPro" id="IPR052159">
    <property type="entry name" value="Competence_DNA_uptake"/>
</dbReference>
<name>A0A411DH76_CHRID</name>
<dbReference type="InterPro" id="IPR001279">
    <property type="entry name" value="Metallo-B-lactamas"/>
</dbReference>
<evidence type="ECO:0000259" key="1">
    <source>
        <dbReference type="Pfam" id="PF00753"/>
    </source>
</evidence>
<dbReference type="Gene3D" id="3.60.15.10">
    <property type="entry name" value="Ribonuclease Z/Hydroxyacylglutathione hydrolase-like"/>
    <property type="match status" value="1"/>
</dbReference>
<sequence length="358" mass="40023">MKINSLEIDFLPVGSNSKSGDAIAIRFGNCTNNKWNEQRIFVVDGGDKPAGEAMVNHVQNIYKSDKIDRVILTHPDGDHASGLRTVVENLNIGKIWMHCPWNHWKELQPYCTDGRITTTSFGERLRRAYDYADQIENIAIEKGIEIFAPHQGAYYCEDDGVSLMKVLGPGKDYYLSLIQESDKTPRMLNESVSRTFSKDKVTKYETMDFSTENLTLSSESTSSENNMSLILYITIAGKKILLTGDSGCDALYKAIYFAKQNNINLRELDLLQIPHHGSRHNLSQGILSNIYAPLGIISCAAEGEPNHPSPLVTNALLRRNISPYLTKGNGILYYVNAPKRKGWESSVTPAKFNSIVQV</sequence>
<evidence type="ECO:0000313" key="2">
    <source>
        <dbReference type="EMBL" id="QBA19705.1"/>
    </source>
</evidence>
<protein>
    <submittedName>
        <fullName evidence="2">MBL fold metallo-hydrolase</fullName>
    </submittedName>
</protein>
<dbReference type="AlphaFoldDB" id="A0A411DH76"/>
<dbReference type="Pfam" id="PF00753">
    <property type="entry name" value="Lactamase_B"/>
    <property type="match status" value="1"/>
</dbReference>
<dbReference type="InterPro" id="IPR036866">
    <property type="entry name" value="RibonucZ/Hydroxyglut_hydro"/>
</dbReference>
<dbReference type="PANTHER" id="PTHR30619:SF1">
    <property type="entry name" value="RECOMBINATION PROTEIN 2"/>
    <property type="match status" value="1"/>
</dbReference>
<gene>
    <name evidence="2" type="ORF">EU348_00395</name>
</gene>
<dbReference type="PANTHER" id="PTHR30619">
    <property type="entry name" value="DNA INTERNALIZATION/COMPETENCE PROTEIN COMEC/REC2"/>
    <property type="match status" value="1"/>
</dbReference>
<dbReference type="GO" id="GO:0016787">
    <property type="term" value="F:hydrolase activity"/>
    <property type="evidence" value="ECO:0007669"/>
    <property type="project" value="UniProtKB-KW"/>
</dbReference>
<dbReference type="EMBL" id="CP035532">
    <property type="protein sequence ID" value="QBA19705.1"/>
    <property type="molecule type" value="Genomic_DNA"/>
</dbReference>
<dbReference type="SUPFAM" id="SSF56281">
    <property type="entry name" value="Metallo-hydrolase/oxidoreductase"/>
    <property type="match status" value="1"/>
</dbReference>
<accession>A0A411DH76</accession>
<proteinExistence type="predicted"/>
<feature type="domain" description="Metallo-beta-lactamase" evidence="1">
    <location>
        <begin position="37"/>
        <end position="126"/>
    </location>
</feature>
<reference evidence="2" key="1">
    <citation type="submission" date="2019-01" db="EMBL/GenBank/DDBJ databases">
        <title>Whole Genome Sequencing for Putative Detection of Antimicrobial Resistance and Potential Virulence Factors in Chryseobacterium indologenes isolated from Nile Tilapia in Tanzania.</title>
        <authorList>
            <person name="Mwega E."/>
            <person name="Mutoloki S."/>
            <person name="Mugimba K."/>
            <person name="Colquhoun D."/>
            <person name="Mdegela R."/>
            <person name="Evensen O."/>
            <person name="Wasteson Y."/>
        </authorList>
    </citation>
    <scope>NUCLEOTIDE SEQUENCE [LARGE SCALE GENOMIC DNA]</scope>
    <source>
        <strain evidence="2">StR 01</strain>
    </source>
</reference>
<keyword evidence="2" id="KW-0378">Hydrolase</keyword>